<organism evidence="15 16">
    <name type="scientific">Sphingomonas brevis</name>
    <dbReference type="NCBI Taxonomy" id="2908206"/>
    <lineage>
        <taxon>Bacteria</taxon>
        <taxon>Pseudomonadati</taxon>
        <taxon>Pseudomonadota</taxon>
        <taxon>Alphaproteobacteria</taxon>
        <taxon>Sphingomonadales</taxon>
        <taxon>Sphingomonadaceae</taxon>
        <taxon>Sphingomonas</taxon>
    </lineage>
</organism>
<keyword evidence="8 13" id="KW-0472">Membrane</keyword>
<feature type="transmembrane region" description="Helical" evidence="13">
    <location>
        <begin position="15"/>
        <end position="34"/>
    </location>
</feature>
<keyword evidence="7 13" id="KW-0406">Ion transport</keyword>
<evidence type="ECO:0000313" key="16">
    <source>
        <dbReference type="Proteomes" id="UP001165383"/>
    </source>
</evidence>
<evidence type="ECO:0000256" key="13">
    <source>
        <dbReference type="HAMAP-Rule" id="MF_01398"/>
    </source>
</evidence>
<evidence type="ECO:0000256" key="3">
    <source>
        <dbReference type="ARBA" id="ARBA00022547"/>
    </source>
</evidence>
<gene>
    <name evidence="13" type="primary">atpF</name>
    <name evidence="15" type="ORF">LZ518_06165</name>
</gene>
<keyword evidence="13" id="KW-1003">Cell membrane</keyword>
<evidence type="ECO:0000256" key="5">
    <source>
        <dbReference type="ARBA" id="ARBA00022781"/>
    </source>
</evidence>
<reference evidence="15" key="1">
    <citation type="submission" date="2022-05" db="EMBL/GenBank/DDBJ databases">
        <authorList>
            <person name="Jo J.-H."/>
            <person name="Im W.-T."/>
        </authorList>
    </citation>
    <scope>NUCLEOTIDE SEQUENCE</scope>
    <source>
        <strain evidence="15">RB56-2</strain>
    </source>
</reference>
<evidence type="ECO:0000256" key="12">
    <source>
        <dbReference type="ARBA" id="ARBA00037847"/>
    </source>
</evidence>
<evidence type="ECO:0000256" key="8">
    <source>
        <dbReference type="ARBA" id="ARBA00023136"/>
    </source>
</evidence>
<dbReference type="PANTHER" id="PTHR33445:SF1">
    <property type="entry name" value="ATP SYNTHASE SUBUNIT B"/>
    <property type="match status" value="1"/>
</dbReference>
<dbReference type="EMBL" id="JAMGBB010000001">
    <property type="protein sequence ID" value="MCL6740716.1"/>
    <property type="molecule type" value="Genomic_DNA"/>
</dbReference>
<evidence type="ECO:0000256" key="2">
    <source>
        <dbReference type="ARBA" id="ARBA00022448"/>
    </source>
</evidence>
<dbReference type="InterPro" id="IPR050059">
    <property type="entry name" value="ATP_synthase_B_chain"/>
</dbReference>
<dbReference type="RefSeq" id="WP_249915137.1">
    <property type="nucleotide sequence ID" value="NZ_JAMGBB010000001.1"/>
</dbReference>
<evidence type="ECO:0000256" key="4">
    <source>
        <dbReference type="ARBA" id="ARBA00022692"/>
    </source>
</evidence>
<comment type="caution">
    <text evidence="15">The sequence shown here is derived from an EMBL/GenBank/DDBJ whole genome shotgun (WGS) entry which is preliminary data.</text>
</comment>
<dbReference type="HAMAP" id="MF_01398">
    <property type="entry name" value="ATP_synth_b_bprime"/>
    <property type="match status" value="1"/>
</dbReference>
<dbReference type="InterPro" id="IPR002146">
    <property type="entry name" value="ATP_synth_b/b'su_bac/chlpt"/>
</dbReference>
<comment type="subunit">
    <text evidence="13">F-type ATPases have 2 components, F(1) - the catalytic core - and F(0) - the membrane proton channel. F(1) has five subunits: alpha(3), beta(3), gamma(1), delta(1), epsilon(1). F(0) has three main subunits: a(1), b(2) and c(10-14). The alpha and beta chains form an alternating ring which encloses part of the gamma chain. F(1) is attached to F(0) by a central stalk formed by the gamma and epsilon chains, while a peripheral stalk is formed by the delta and b chains.</text>
</comment>
<accession>A0ABT0S8J1</accession>
<keyword evidence="2 13" id="KW-0813">Transport</keyword>
<dbReference type="Pfam" id="PF00430">
    <property type="entry name" value="ATP-synt_B"/>
    <property type="match status" value="1"/>
</dbReference>
<keyword evidence="4 13" id="KW-0812">Transmembrane</keyword>
<evidence type="ECO:0000256" key="1">
    <source>
        <dbReference type="ARBA" id="ARBA00005513"/>
    </source>
</evidence>
<comment type="function">
    <text evidence="11">Component of the F(0) channel, it forms part of the peripheral stalk, linking F(1) to F(0). The b'-subunit is a diverged and duplicated form of b found in plants and photosynthetic bacteria.</text>
</comment>
<keyword evidence="5 13" id="KW-0375">Hydrogen ion transport</keyword>
<evidence type="ECO:0000256" key="10">
    <source>
        <dbReference type="ARBA" id="ARBA00025198"/>
    </source>
</evidence>
<evidence type="ECO:0000256" key="14">
    <source>
        <dbReference type="RuleBase" id="RU003848"/>
    </source>
</evidence>
<name>A0ABT0S8J1_9SPHN</name>
<evidence type="ECO:0000256" key="11">
    <source>
        <dbReference type="ARBA" id="ARBA00025614"/>
    </source>
</evidence>
<keyword evidence="9 13" id="KW-0066">ATP synthesis</keyword>
<proteinExistence type="inferred from homology"/>
<sequence>MPQLAQLPEIFWSQFFWLAVVFGVIFFAIGLGMVPKIQSTVDQRDQKMADDLAAAERARIEADANEEAFRLRMDESRAEAMKTTAAAKAQGAKAIEQKVAKADAAIQAKLDKAAEAIRASRTEALANIEAVASELVQDIASKVAGLKVSRDDATKAVKAELTHG</sequence>
<evidence type="ECO:0000256" key="7">
    <source>
        <dbReference type="ARBA" id="ARBA00023065"/>
    </source>
</evidence>
<dbReference type="Proteomes" id="UP001165383">
    <property type="component" value="Unassembled WGS sequence"/>
</dbReference>
<keyword evidence="16" id="KW-1185">Reference proteome</keyword>
<evidence type="ECO:0000256" key="6">
    <source>
        <dbReference type="ARBA" id="ARBA00022989"/>
    </source>
</evidence>
<comment type="similarity">
    <text evidence="1 13 14">Belongs to the ATPase B chain family.</text>
</comment>
<comment type="subcellular location">
    <subcellularLocation>
        <location evidence="13">Cell membrane</location>
        <topology evidence="13">Single-pass membrane protein</topology>
    </subcellularLocation>
    <subcellularLocation>
        <location evidence="12">Endomembrane system</location>
        <topology evidence="12">Single-pass membrane protein</topology>
    </subcellularLocation>
</comment>
<protein>
    <recommendedName>
        <fullName evidence="13">ATP synthase subunit b</fullName>
    </recommendedName>
    <alternativeName>
        <fullName evidence="13">ATP synthase F(0) sector subunit b</fullName>
    </alternativeName>
    <alternativeName>
        <fullName evidence="13">ATPase subunit I</fullName>
    </alternativeName>
    <alternativeName>
        <fullName evidence="13">F-type ATPase subunit b</fullName>
        <shortName evidence="13">F-ATPase subunit b</shortName>
    </alternativeName>
</protein>
<dbReference type="CDD" id="cd06503">
    <property type="entry name" value="ATP-synt_Fo_b"/>
    <property type="match status" value="1"/>
</dbReference>
<keyword evidence="3 13" id="KW-0138">CF(0)</keyword>
<evidence type="ECO:0000256" key="9">
    <source>
        <dbReference type="ARBA" id="ARBA00023310"/>
    </source>
</evidence>
<comment type="function">
    <text evidence="10 13">F(1)F(0) ATP synthase produces ATP from ADP in the presence of a proton or sodium gradient. F-type ATPases consist of two structural domains, F(1) containing the extramembraneous catalytic core and F(0) containing the membrane proton channel, linked together by a central stalk and a peripheral stalk. During catalysis, ATP synthesis in the catalytic domain of F(1) is coupled via a rotary mechanism of the central stalk subunits to proton translocation.</text>
</comment>
<keyword evidence="6 13" id="KW-1133">Transmembrane helix</keyword>
<dbReference type="PANTHER" id="PTHR33445">
    <property type="entry name" value="ATP SYNTHASE SUBUNIT B', CHLOROPLASTIC"/>
    <property type="match status" value="1"/>
</dbReference>
<evidence type="ECO:0000313" key="15">
    <source>
        <dbReference type="EMBL" id="MCL6740716.1"/>
    </source>
</evidence>